<keyword evidence="1" id="KW-0539">Nucleus</keyword>
<feature type="region of interest" description="Disordered" evidence="2">
    <location>
        <begin position="123"/>
        <end position="149"/>
    </location>
</feature>
<organism evidence="4 5">
    <name type="scientific">Bathycoccus prasinos</name>
    <dbReference type="NCBI Taxonomy" id="41875"/>
    <lineage>
        <taxon>Eukaryota</taxon>
        <taxon>Viridiplantae</taxon>
        <taxon>Chlorophyta</taxon>
        <taxon>Mamiellophyceae</taxon>
        <taxon>Mamiellales</taxon>
        <taxon>Bathycoccaceae</taxon>
        <taxon>Bathycoccus</taxon>
    </lineage>
</organism>
<feature type="compositionally biased region" description="Low complexity" evidence="2">
    <location>
        <begin position="184"/>
        <end position="194"/>
    </location>
</feature>
<dbReference type="RefSeq" id="XP_007513755.1">
    <property type="nucleotide sequence ID" value="XM_007513693.1"/>
</dbReference>
<dbReference type="GeneID" id="19016433"/>
<dbReference type="KEGG" id="bpg:Bathy04g04070"/>
<sequence>MTIQTTSLSENNNKENNNIDSIIVAVAGKMSTSGSAATSATATAATAATATNSSPKSSRKTKRWFSFVLENIERDARFRTMCTETLNKRLQKAYEKLTKRETQAHNKEWILLKMARFVLETNNAAGEEEREEEEEEEEEYKEEDEEREAVKNSMFARLRQILEETVESEREEEGHTRNVPAPSSSNNSNYNNNFRKNRKRKVTTKEREEKTAAAAALSSTTMIPLQCSRNDGKSWRCSALAVEGHKHCAKHLRWGYGARAANNAQHIASIANIIAAAEKNNKNINKNNNNNSKLIHRNKDTRALEKKSRHLPKRRVNLSDAGEKQQRLREEKMYEQHRVEYERRMQKKIKSSVVQTTSSDGTNIACTIEVCEKNEEKEDDCLSENTSIPLFSRPGGSLKNSSSSSLSSLSSSSIGVMKTINLDDFSGYGPLREHLLKLAAGASSNSTGREISVVYWTAHNTAHQIALGEPYEYFKAKCVKLHAKVYPKASSSGTGGGFRSIKIPLVAGPTSSSSSSSSPSATMYMMLMMQNDKNKNIFFPSNST</sequence>
<evidence type="ECO:0000259" key="3">
    <source>
        <dbReference type="PROSITE" id="PS51667"/>
    </source>
</evidence>
<reference evidence="4 5" key="1">
    <citation type="submission" date="2011-10" db="EMBL/GenBank/DDBJ databases">
        <authorList>
            <person name="Genoscope - CEA"/>
        </authorList>
    </citation>
    <scope>NUCLEOTIDE SEQUENCE [LARGE SCALE GENOMIC DNA]</scope>
    <source>
        <strain evidence="4 5">RCC 1105</strain>
    </source>
</reference>
<evidence type="ECO:0000313" key="4">
    <source>
        <dbReference type="EMBL" id="CCO16280.1"/>
    </source>
</evidence>
<dbReference type="AlphaFoldDB" id="K8EUX8"/>
<dbReference type="EMBL" id="FO082275">
    <property type="protein sequence ID" value="CCO16280.1"/>
    <property type="molecule type" value="Genomic_DNA"/>
</dbReference>
<feature type="domain" description="WRC" evidence="3">
    <location>
        <begin position="221"/>
        <end position="266"/>
    </location>
</feature>
<feature type="region of interest" description="Disordered" evidence="2">
    <location>
        <begin position="165"/>
        <end position="210"/>
    </location>
</feature>
<evidence type="ECO:0000256" key="1">
    <source>
        <dbReference type="ARBA" id="ARBA00023242"/>
    </source>
</evidence>
<proteinExistence type="predicted"/>
<evidence type="ECO:0000256" key="2">
    <source>
        <dbReference type="SAM" id="MobiDB-lite"/>
    </source>
</evidence>
<dbReference type="PROSITE" id="PS51667">
    <property type="entry name" value="WRC"/>
    <property type="match status" value="1"/>
</dbReference>
<dbReference type="Proteomes" id="UP000198341">
    <property type="component" value="Chromosome 4"/>
</dbReference>
<dbReference type="InterPro" id="IPR014977">
    <property type="entry name" value="WRC_dom"/>
</dbReference>
<protein>
    <submittedName>
        <fullName evidence="4">Grf-like transcription factor</fullName>
    </submittedName>
</protein>
<name>K8EUX8_9CHLO</name>
<accession>K8EUX8</accession>
<keyword evidence="5" id="KW-1185">Reference proteome</keyword>
<evidence type="ECO:0000313" key="5">
    <source>
        <dbReference type="Proteomes" id="UP000198341"/>
    </source>
</evidence>
<dbReference type="Pfam" id="PF08879">
    <property type="entry name" value="WRC"/>
    <property type="match status" value="1"/>
</dbReference>
<gene>
    <name evidence="4" type="ORF">Bathy04g04070</name>
</gene>
<feature type="compositionally biased region" description="Acidic residues" evidence="2">
    <location>
        <begin position="126"/>
        <end position="147"/>
    </location>
</feature>